<proteinExistence type="predicted"/>
<accession>A0A5B7FSM4</accession>
<sequence length="94" mass="10659">MLSLNHERCCHLDKLSLLAGATNTPFLVPVSLRPRSPFSRKKGAKGRGRREVFGFKLQPFAMSRRNFLELFRKHFCMSSRVSPSRAFNAGYDAG</sequence>
<keyword evidence="2" id="KW-1185">Reference proteome</keyword>
<evidence type="ECO:0000313" key="2">
    <source>
        <dbReference type="Proteomes" id="UP000324222"/>
    </source>
</evidence>
<name>A0A5B7FSM4_PORTR</name>
<organism evidence="1 2">
    <name type="scientific">Portunus trituberculatus</name>
    <name type="common">Swimming crab</name>
    <name type="synonym">Neptunus trituberculatus</name>
    <dbReference type="NCBI Taxonomy" id="210409"/>
    <lineage>
        <taxon>Eukaryota</taxon>
        <taxon>Metazoa</taxon>
        <taxon>Ecdysozoa</taxon>
        <taxon>Arthropoda</taxon>
        <taxon>Crustacea</taxon>
        <taxon>Multicrustacea</taxon>
        <taxon>Malacostraca</taxon>
        <taxon>Eumalacostraca</taxon>
        <taxon>Eucarida</taxon>
        <taxon>Decapoda</taxon>
        <taxon>Pleocyemata</taxon>
        <taxon>Brachyura</taxon>
        <taxon>Eubrachyura</taxon>
        <taxon>Portunoidea</taxon>
        <taxon>Portunidae</taxon>
        <taxon>Portuninae</taxon>
        <taxon>Portunus</taxon>
    </lineage>
</organism>
<evidence type="ECO:0000313" key="1">
    <source>
        <dbReference type="EMBL" id="MPC47968.1"/>
    </source>
</evidence>
<dbReference type="EMBL" id="VSRR010008029">
    <property type="protein sequence ID" value="MPC47968.1"/>
    <property type="molecule type" value="Genomic_DNA"/>
</dbReference>
<gene>
    <name evidence="1" type="ORF">E2C01_041729</name>
</gene>
<comment type="caution">
    <text evidence="1">The sequence shown here is derived from an EMBL/GenBank/DDBJ whole genome shotgun (WGS) entry which is preliminary data.</text>
</comment>
<protein>
    <submittedName>
        <fullName evidence="1">Uncharacterized protein</fullName>
    </submittedName>
</protein>
<reference evidence="1 2" key="1">
    <citation type="submission" date="2019-05" db="EMBL/GenBank/DDBJ databases">
        <title>Another draft genome of Portunus trituberculatus and its Hox gene families provides insights of decapod evolution.</title>
        <authorList>
            <person name="Jeong J.-H."/>
            <person name="Song I."/>
            <person name="Kim S."/>
            <person name="Choi T."/>
            <person name="Kim D."/>
            <person name="Ryu S."/>
            <person name="Kim W."/>
        </authorList>
    </citation>
    <scope>NUCLEOTIDE SEQUENCE [LARGE SCALE GENOMIC DNA]</scope>
    <source>
        <tissue evidence="1">Muscle</tissue>
    </source>
</reference>
<dbReference type="Proteomes" id="UP000324222">
    <property type="component" value="Unassembled WGS sequence"/>
</dbReference>
<dbReference type="AlphaFoldDB" id="A0A5B7FSM4"/>